<dbReference type="InterPro" id="IPR014957">
    <property type="entry name" value="IDEAL_dom"/>
</dbReference>
<reference evidence="2" key="1">
    <citation type="submission" date="2019-11" db="EMBL/GenBank/DDBJ databases">
        <title>Draft Genome Sequence of Plant Growth-Promoting Rhizosphere-Associated Bacteria.</title>
        <authorList>
            <person name="Vasilyev I.Y."/>
            <person name="Radchenko V."/>
            <person name="Ilnitskaya E.V."/>
        </authorList>
    </citation>
    <scope>NUCLEOTIDE SEQUENCE</scope>
    <source>
        <strain evidence="2">VRA_517_n</strain>
    </source>
</reference>
<dbReference type="Pfam" id="PF08858">
    <property type="entry name" value="IDEAL"/>
    <property type="match status" value="1"/>
</dbReference>
<dbReference type="RefSeq" id="WP_154303263.1">
    <property type="nucleotide sequence ID" value="NZ_WKKV01000014.1"/>
</dbReference>
<name>A0A6A8LQ36_BACVE</name>
<accession>A0A6A8LQ36</accession>
<sequence length="91" mass="10411">MIEIFKGDWVSAKGNGIVVTGYVEEMLGKAVIICLVDGEKIKASIRVVEKMDDTLHAEDLDTMIDFSLIMGDEEWFRELSELKYKRRARIT</sequence>
<proteinExistence type="predicted"/>
<evidence type="ECO:0000259" key="1">
    <source>
        <dbReference type="Pfam" id="PF08858"/>
    </source>
</evidence>
<protein>
    <submittedName>
        <fullName evidence="2">IDEAL domain-containing protein</fullName>
    </submittedName>
</protein>
<feature type="domain" description="IDEAL" evidence="1">
    <location>
        <begin position="58"/>
        <end position="81"/>
    </location>
</feature>
<organism evidence="2">
    <name type="scientific">Bacillus velezensis</name>
    <dbReference type="NCBI Taxonomy" id="492670"/>
    <lineage>
        <taxon>Bacteria</taxon>
        <taxon>Bacillati</taxon>
        <taxon>Bacillota</taxon>
        <taxon>Bacilli</taxon>
        <taxon>Bacillales</taxon>
        <taxon>Bacillaceae</taxon>
        <taxon>Bacillus</taxon>
        <taxon>Bacillus amyloliquefaciens group</taxon>
    </lineage>
</organism>
<evidence type="ECO:0000313" key="2">
    <source>
        <dbReference type="EMBL" id="MSE04019.1"/>
    </source>
</evidence>
<dbReference type="EMBL" id="WKKV01000014">
    <property type="protein sequence ID" value="MSE04019.1"/>
    <property type="molecule type" value="Genomic_DNA"/>
</dbReference>
<gene>
    <name evidence="2" type="ORF">GKC39_18425</name>
</gene>
<dbReference type="AlphaFoldDB" id="A0A6A8LQ36"/>
<comment type="caution">
    <text evidence="2">The sequence shown here is derived from an EMBL/GenBank/DDBJ whole genome shotgun (WGS) entry which is preliminary data.</text>
</comment>